<keyword evidence="1" id="KW-0472">Membrane</keyword>
<organism evidence="2">
    <name type="scientific">Arion vulgaris</name>
    <dbReference type="NCBI Taxonomy" id="1028688"/>
    <lineage>
        <taxon>Eukaryota</taxon>
        <taxon>Metazoa</taxon>
        <taxon>Spiralia</taxon>
        <taxon>Lophotrochozoa</taxon>
        <taxon>Mollusca</taxon>
        <taxon>Gastropoda</taxon>
        <taxon>Heterobranchia</taxon>
        <taxon>Euthyneura</taxon>
        <taxon>Panpulmonata</taxon>
        <taxon>Eupulmonata</taxon>
        <taxon>Stylommatophora</taxon>
        <taxon>Helicina</taxon>
        <taxon>Arionoidea</taxon>
        <taxon>Arionidae</taxon>
        <taxon>Arion</taxon>
    </lineage>
</organism>
<keyword evidence="1" id="KW-0812">Transmembrane</keyword>
<accession>A0A0B6ZF80</accession>
<sequence length="56" mass="6645">MIGVRAPFYCISIEYSIFFLYGYSFFKIHARALVIVYINIECDFVSSNAFILFFQR</sequence>
<dbReference type="EMBL" id="HACG01019611">
    <property type="protein sequence ID" value="CEK66476.1"/>
    <property type="molecule type" value="Transcribed_RNA"/>
</dbReference>
<evidence type="ECO:0000256" key="1">
    <source>
        <dbReference type="SAM" id="Phobius"/>
    </source>
</evidence>
<gene>
    <name evidence="2" type="primary">ORF58982</name>
</gene>
<feature type="transmembrane region" description="Helical" evidence="1">
    <location>
        <begin position="33"/>
        <end position="54"/>
    </location>
</feature>
<proteinExistence type="predicted"/>
<name>A0A0B6ZF80_9EUPU</name>
<protein>
    <submittedName>
        <fullName evidence="2">Uncharacterized protein</fullName>
    </submittedName>
</protein>
<feature type="transmembrane region" description="Helical" evidence="1">
    <location>
        <begin position="6"/>
        <end position="26"/>
    </location>
</feature>
<reference evidence="2" key="1">
    <citation type="submission" date="2014-12" db="EMBL/GenBank/DDBJ databases">
        <title>Insight into the proteome of Arion vulgaris.</title>
        <authorList>
            <person name="Aradska J."/>
            <person name="Bulat T."/>
            <person name="Smidak R."/>
            <person name="Sarate P."/>
            <person name="Gangsoo J."/>
            <person name="Sialana F."/>
            <person name="Bilban M."/>
            <person name="Lubec G."/>
        </authorList>
    </citation>
    <scope>NUCLEOTIDE SEQUENCE</scope>
    <source>
        <tissue evidence="2">Skin</tissue>
    </source>
</reference>
<dbReference type="AlphaFoldDB" id="A0A0B6ZF80"/>
<feature type="non-terminal residue" evidence="2">
    <location>
        <position position="56"/>
    </location>
</feature>
<evidence type="ECO:0000313" key="2">
    <source>
        <dbReference type="EMBL" id="CEK66476.1"/>
    </source>
</evidence>
<keyword evidence="1" id="KW-1133">Transmembrane helix</keyword>